<evidence type="ECO:0000256" key="1">
    <source>
        <dbReference type="SAM" id="MobiDB-lite"/>
    </source>
</evidence>
<evidence type="ECO:0000313" key="3">
    <source>
        <dbReference type="Proteomes" id="UP000812440"/>
    </source>
</evidence>
<dbReference type="EMBL" id="JAACNH010000006">
    <property type="protein sequence ID" value="KAG8441328.1"/>
    <property type="molecule type" value="Genomic_DNA"/>
</dbReference>
<gene>
    <name evidence="2" type="ORF">GDO86_006891</name>
</gene>
<keyword evidence="3" id="KW-1185">Reference proteome</keyword>
<evidence type="ECO:0000313" key="2">
    <source>
        <dbReference type="EMBL" id="KAG8441328.1"/>
    </source>
</evidence>
<feature type="compositionally biased region" description="Polar residues" evidence="1">
    <location>
        <begin position="118"/>
        <end position="143"/>
    </location>
</feature>
<evidence type="ECO:0008006" key="4">
    <source>
        <dbReference type="Google" id="ProtNLM"/>
    </source>
</evidence>
<feature type="region of interest" description="Disordered" evidence="1">
    <location>
        <begin position="27"/>
        <end position="51"/>
    </location>
</feature>
<organism evidence="2 3">
    <name type="scientific">Hymenochirus boettgeri</name>
    <name type="common">Congo dwarf clawed frog</name>
    <dbReference type="NCBI Taxonomy" id="247094"/>
    <lineage>
        <taxon>Eukaryota</taxon>
        <taxon>Metazoa</taxon>
        <taxon>Chordata</taxon>
        <taxon>Craniata</taxon>
        <taxon>Vertebrata</taxon>
        <taxon>Euteleostomi</taxon>
        <taxon>Amphibia</taxon>
        <taxon>Batrachia</taxon>
        <taxon>Anura</taxon>
        <taxon>Pipoidea</taxon>
        <taxon>Pipidae</taxon>
        <taxon>Pipinae</taxon>
        <taxon>Hymenochirus</taxon>
    </lineage>
</organism>
<sequence length="143" mass="16253">MRGNYITQEEEDEPSVKFSAMEHPASSGLFSQEITERHPPTTLRRRKRKANKDDVNQKILDEAAAILAKPDDEIDAFAFFIASKIRRMDEDQRLLCEPIIAKLIQKGLENKLNEHTKIVTNTPPSYGSSFPDTSTSQRTKSHP</sequence>
<comment type="caution">
    <text evidence="2">The sequence shown here is derived from an EMBL/GenBank/DDBJ whole genome shotgun (WGS) entry which is preliminary data.</text>
</comment>
<feature type="region of interest" description="Disordered" evidence="1">
    <location>
        <begin position="115"/>
        <end position="143"/>
    </location>
</feature>
<protein>
    <recommendedName>
        <fullName evidence="4">BESS domain-containing protein</fullName>
    </recommendedName>
</protein>
<dbReference type="Proteomes" id="UP000812440">
    <property type="component" value="Chromosome 3"/>
</dbReference>
<accession>A0A8T2JCS6</accession>
<name>A0A8T2JCS6_9PIPI</name>
<proteinExistence type="predicted"/>
<dbReference type="OrthoDB" id="6577442at2759"/>
<dbReference type="AlphaFoldDB" id="A0A8T2JCS6"/>
<reference evidence="2" key="1">
    <citation type="thesis" date="2020" institute="ProQuest LLC" country="789 East Eisenhower Parkway, Ann Arbor, MI, USA">
        <title>Comparative Genomics and Chromosome Evolution.</title>
        <authorList>
            <person name="Mudd A.B."/>
        </authorList>
    </citation>
    <scope>NUCLEOTIDE SEQUENCE</scope>
    <source>
        <strain evidence="2">Female2</strain>
        <tissue evidence="2">Blood</tissue>
    </source>
</reference>